<evidence type="ECO:0000313" key="4">
    <source>
        <dbReference type="EMBL" id="MZR30231.1"/>
    </source>
</evidence>
<dbReference type="InterPro" id="IPR051257">
    <property type="entry name" value="Diverse_CBS-Domain"/>
</dbReference>
<keyword evidence="1 2" id="KW-0129">CBS domain</keyword>
<protein>
    <submittedName>
        <fullName evidence="4">CBS domain-containing protein</fullName>
    </submittedName>
</protein>
<gene>
    <name evidence="4" type="ORF">GQE98_06225</name>
</gene>
<sequence>MNVASILKVKGNDVITASPSDSIAAVSQVLGEKRIGAVLVVDTSQKLCGVLSERDIVRGLSEAGEGCLDLRATDLMTSDLVTTSPSETIDNVMALMTEKRIRHLPVLEDGKLAGFISIGDVVKCRMDEVEREAAALRDYIATG</sequence>
<comment type="caution">
    <text evidence="4">The sequence shown here is derived from an EMBL/GenBank/DDBJ whole genome shotgun (WGS) entry which is preliminary data.</text>
</comment>
<dbReference type="InterPro" id="IPR044725">
    <property type="entry name" value="CBSX3_CBS_dom"/>
</dbReference>
<dbReference type="PANTHER" id="PTHR43080">
    <property type="entry name" value="CBS DOMAIN-CONTAINING PROTEIN CBSX3, MITOCHONDRIAL"/>
    <property type="match status" value="1"/>
</dbReference>
<evidence type="ECO:0000256" key="1">
    <source>
        <dbReference type="ARBA" id="ARBA00023122"/>
    </source>
</evidence>
<dbReference type="EMBL" id="WTUW01000001">
    <property type="protein sequence ID" value="MZR30231.1"/>
    <property type="molecule type" value="Genomic_DNA"/>
</dbReference>
<dbReference type="Pfam" id="PF00571">
    <property type="entry name" value="CBS"/>
    <property type="match status" value="2"/>
</dbReference>
<name>A0A6L8W558_9PROT</name>
<dbReference type="SUPFAM" id="SSF54631">
    <property type="entry name" value="CBS-domain pair"/>
    <property type="match status" value="1"/>
</dbReference>
<organism evidence="4 5">
    <name type="scientific">Sneathiella litorea</name>
    <dbReference type="NCBI Taxonomy" id="2606216"/>
    <lineage>
        <taxon>Bacteria</taxon>
        <taxon>Pseudomonadati</taxon>
        <taxon>Pseudomonadota</taxon>
        <taxon>Alphaproteobacteria</taxon>
        <taxon>Sneathiellales</taxon>
        <taxon>Sneathiellaceae</taxon>
        <taxon>Sneathiella</taxon>
    </lineage>
</organism>
<feature type="domain" description="CBS" evidence="3">
    <location>
        <begin position="76"/>
        <end position="131"/>
    </location>
</feature>
<dbReference type="Gene3D" id="3.10.580.10">
    <property type="entry name" value="CBS-domain"/>
    <property type="match status" value="1"/>
</dbReference>
<dbReference type="PANTHER" id="PTHR43080:SF2">
    <property type="entry name" value="CBS DOMAIN-CONTAINING PROTEIN"/>
    <property type="match status" value="1"/>
</dbReference>
<dbReference type="AlphaFoldDB" id="A0A6L8W558"/>
<dbReference type="InterPro" id="IPR000644">
    <property type="entry name" value="CBS_dom"/>
</dbReference>
<dbReference type="Proteomes" id="UP000476030">
    <property type="component" value="Unassembled WGS sequence"/>
</dbReference>
<dbReference type="InterPro" id="IPR046342">
    <property type="entry name" value="CBS_dom_sf"/>
</dbReference>
<evidence type="ECO:0000259" key="3">
    <source>
        <dbReference type="PROSITE" id="PS51371"/>
    </source>
</evidence>
<evidence type="ECO:0000256" key="2">
    <source>
        <dbReference type="PROSITE-ProRule" id="PRU00703"/>
    </source>
</evidence>
<dbReference type="RefSeq" id="WP_161314746.1">
    <property type="nucleotide sequence ID" value="NZ_WTUW01000001.1"/>
</dbReference>
<dbReference type="SMART" id="SM00116">
    <property type="entry name" value="CBS"/>
    <property type="match status" value="2"/>
</dbReference>
<accession>A0A6L8W558</accession>
<reference evidence="4 5" key="1">
    <citation type="submission" date="2019-12" db="EMBL/GenBank/DDBJ databases">
        <title>Snethiella sp. nov. sp. isolated from sea sand.</title>
        <authorList>
            <person name="Kim J."/>
            <person name="Jeong S.E."/>
            <person name="Jung H.S."/>
            <person name="Jeon C.O."/>
        </authorList>
    </citation>
    <scope>NUCLEOTIDE SEQUENCE [LARGE SCALE GENOMIC DNA]</scope>
    <source>
        <strain evidence="4 5">DP05</strain>
    </source>
</reference>
<evidence type="ECO:0000313" key="5">
    <source>
        <dbReference type="Proteomes" id="UP000476030"/>
    </source>
</evidence>
<proteinExistence type="predicted"/>
<feature type="domain" description="CBS" evidence="3">
    <location>
        <begin position="6"/>
        <end position="70"/>
    </location>
</feature>
<keyword evidence="5" id="KW-1185">Reference proteome</keyword>
<dbReference type="CDD" id="cd04623">
    <property type="entry name" value="CBS_pair_bac_euk"/>
    <property type="match status" value="1"/>
</dbReference>
<dbReference type="PROSITE" id="PS51371">
    <property type="entry name" value="CBS"/>
    <property type="match status" value="2"/>
</dbReference>